<gene>
    <name evidence="3" type="ORF">A3B54_02325</name>
</gene>
<keyword evidence="1" id="KW-0472">Membrane</keyword>
<keyword evidence="1" id="KW-1133">Transmembrane helix</keyword>
<evidence type="ECO:0000259" key="2">
    <source>
        <dbReference type="Pfam" id="PF00892"/>
    </source>
</evidence>
<organism evidence="3 4">
    <name type="scientific">Candidatus Curtissbacteria bacterium RIFCSPLOWO2_01_FULL_42_50</name>
    <dbReference type="NCBI Taxonomy" id="1797730"/>
    <lineage>
        <taxon>Bacteria</taxon>
        <taxon>Candidatus Curtissiibacteriota</taxon>
    </lineage>
</organism>
<dbReference type="GO" id="GO:0016020">
    <property type="term" value="C:membrane"/>
    <property type="evidence" value="ECO:0007669"/>
    <property type="project" value="InterPro"/>
</dbReference>
<dbReference type="PANTHER" id="PTHR22911">
    <property type="entry name" value="ACYL-MALONYL CONDENSING ENZYME-RELATED"/>
    <property type="match status" value="1"/>
</dbReference>
<dbReference type="InterPro" id="IPR000620">
    <property type="entry name" value="EamA_dom"/>
</dbReference>
<dbReference type="Pfam" id="PF00892">
    <property type="entry name" value="EamA"/>
    <property type="match status" value="2"/>
</dbReference>
<feature type="transmembrane region" description="Helical" evidence="1">
    <location>
        <begin position="116"/>
        <end position="135"/>
    </location>
</feature>
<dbReference type="InterPro" id="IPR037185">
    <property type="entry name" value="EmrE-like"/>
</dbReference>
<dbReference type="PANTHER" id="PTHR22911:SF137">
    <property type="entry name" value="SOLUTE CARRIER FAMILY 35 MEMBER G2-RELATED"/>
    <property type="match status" value="1"/>
</dbReference>
<dbReference type="AlphaFoldDB" id="A0A1F5H5X2"/>
<feature type="transmembrane region" description="Helical" evidence="1">
    <location>
        <begin position="91"/>
        <end position="110"/>
    </location>
</feature>
<feature type="transmembrane region" description="Helical" evidence="1">
    <location>
        <begin position="239"/>
        <end position="262"/>
    </location>
</feature>
<evidence type="ECO:0000256" key="1">
    <source>
        <dbReference type="SAM" id="Phobius"/>
    </source>
</evidence>
<reference evidence="3 4" key="1">
    <citation type="journal article" date="2016" name="Nat. Commun.">
        <title>Thousands of microbial genomes shed light on interconnected biogeochemical processes in an aquifer system.</title>
        <authorList>
            <person name="Anantharaman K."/>
            <person name="Brown C.T."/>
            <person name="Hug L.A."/>
            <person name="Sharon I."/>
            <person name="Castelle C.J."/>
            <person name="Probst A.J."/>
            <person name="Thomas B.C."/>
            <person name="Singh A."/>
            <person name="Wilkins M.J."/>
            <person name="Karaoz U."/>
            <person name="Brodie E.L."/>
            <person name="Williams K.H."/>
            <person name="Hubbard S.S."/>
            <person name="Banfield J.F."/>
        </authorList>
    </citation>
    <scope>NUCLEOTIDE SEQUENCE [LARGE SCALE GENOMIC DNA]</scope>
</reference>
<sequence>MSWFIFAVLTALFESLKDVFSKRSLGEVDEYIAAWSLRVFALPFLLPALLFIEMPQLGDGFWLALAVSGTLNIAATIFYMKALKFSDLSLAVPMITFTPVFLLVTSPLIVHEFPPTLGLLGILLIVAGSYFLNIAERRKGNLAPFKALIRQKGPRLMLAVAFIWSITANFDKVGVQNSSPIFWVIAVNLFLAIAMFPIMLLRSTQSLQTVSKNVQALVPIGLVSALGLTFQMTAINLALVAYVISIKRTSSIISVLLGYFLFKEKNLKQRLVGATIMVLGVILIALS</sequence>
<feature type="transmembrane region" description="Helical" evidence="1">
    <location>
        <begin position="60"/>
        <end position="79"/>
    </location>
</feature>
<dbReference type="Gene3D" id="1.10.3730.20">
    <property type="match status" value="1"/>
</dbReference>
<feature type="transmembrane region" description="Helical" evidence="1">
    <location>
        <begin position="213"/>
        <end position="233"/>
    </location>
</feature>
<comment type="caution">
    <text evidence="3">The sequence shown here is derived from an EMBL/GenBank/DDBJ whole genome shotgun (WGS) entry which is preliminary data.</text>
</comment>
<feature type="domain" description="EamA" evidence="2">
    <location>
        <begin position="2"/>
        <end position="133"/>
    </location>
</feature>
<dbReference type="Proteomes" id="UP000177039">
    <property type="component" value="Unassembled WGS sequence"/>
</dbReference>
<dbReference type="SUPFAM" id="SSF103481">
    <property type="entry name" value="Multidrug resistance efflux transporter EmrE"/>
    <property type="match status" value="2"/>
</dbReference>
<protein>
    <recommendedName>
        <fullName evidence="2">EamA domain-containing protein</fullName>
    </recommendedName>
</protein>
<keyword evidence="1" id="KW-0812">Transmembrane</keyword>
<evidence type="ECO:0000313" key="3">
    <source>
        <dbReference type="EMBL" id="OGD99563.1"/>
    </source>
</evidence>
<dbReference type="EMBL" id="MFBT01000013">
    <property type="protein sequence ID" value="OGD99563.1"/>
    <property type="molecule type" value="Genomic_DNA"/>
</dbReference>
<name>A0A1F5H5X2_9BACT</name>
<feature type="transmembrane region" description="Helical" evidence="1">
    <location>
        <begin position="269"/>
        <end position="286"/>
    </location>
</feature>
<feature type="transmembrane region" description="Helical" evidence="1">
    <location>
        <begin position="181"/>
        <end position="201"/>
    </location>
</feature>
<accession>A0A1F5H5X2</accession>
<evidence type="ECO:0000313" key="4">
    <source>
        <dbReference type="Proteomes" id="UP000177039"/>
    </source>
</evidence>
<proteinExistence type="predicted"/>
<feature type="domain" description="EamA" evidence="2">
    <location>
        <begin position="155"/>
        <end position="285"/>
    </location>
</feature>
<feature type="transmembrane region" description="Helical" evidence="1">
    <location>
        <begin position="156"/>
        <end position="175"/>
    </location>
</feature>